<gene>
    <name evidence="3" type="ORF">Pan265_14780</name>
</gene>
<keyword evidence="2" id="KW-0732">Signal</keyword>
<name>A0A518BXE7_9BACT</name>
<feature type="signal peptide" evidence="2">
    <location>
        <begin position="1"/>
        <end position="21"/>
    </location>
</feature>
<evidence type="ECO:0000313" key="3">
    <source>
        <dbReference type="EMBL" id="QDU71626.1"/>
    </source>
</evidence>
<dbReference type="AlphaFoldDB" id="A0A518BXE7"/>
<feature type="region of interest" description="Disordered" evidence="1">
    <location>
        <begin position="395"/>
        <end position="419"/>
    </location>
</feature>
<evidence type="ECO:0008006" key="5">
    <source>
        <dbReference type="Google" id="ProtNLM"/>
    </source>
</evidence>
<evidence type="ECO:0000313" key="4">
    <source>
        <dbReference type="Proteomes" id="UP000320386"/>
    </source>
</evidence>
<evidence type="ECO:0000256" key="1">
    <source>
        <dbReference type="SAM" id="MobiDB-lite"/>
    </source>
</evidence>
<dbReference type="RefSeq" id="WP_145445763.1">
    <property type="nucleotide sequence ID" value="NZ_CP036280.1"/>
</dbReference>
<protein>
    <recommendedName>
        <fullName evidence="5">Tetratricopeptide repeat protein</fullName>
    </recommendedName>
</protein>
<keyword evidence="4" id="KW-1185">Reference proteome</keyword>
<dbReference type="KEGG" id="mcad:Pan265_14780"/>
<dbReference type="EMBL" id="CP036280">
    <property type="protein sequence ID" value="QDU71626.1"/>
    <property type="molecule type" value="Genomic_DNA"/>
</dbReference>
<reference evidence="3 4" key="1">
    <citation type="submission" date="2019-02" db="EMBL/GenBank/DDBJ databases">
        <title>Deep-cultivation of Planctomycetes and their phenomic and genomic characterization uncovers novel biology.</title>
        <authorList>
            <person name="Wiegand S."/>
            <person name="Jogler M."/>
            <person name="Boedeker C."/>
            <person name="Pinto D."/>
            <person name="Vollmers J."/>
            <person name="Rivas-Marin E."/>
            <person name="Kohn T."/>
            <person name="Peeters S.H."/>
            <person name="Heuer A."/>
            <person name="Rast P."/>
            <person name="Oberbeckmann S."/>
            <person name="Bunk B."/>
            <person name="Jeske O."/>
            <person name="Meyerdierks A."/>
            <person name="Storesund J.E."/>
            <person name="Kallscheuer N."/>
            <person name="Luecker S."/>
            <person name="Lage O.M."/>
            <person name="Pohl T."/>
            <person name="Merkel B.J."/>
            <person name="Hornburger P."/>
            <person name="Mueller R.-W."/>
            <person name="Bruemmer F."/>
            <person name="Labrenz M."/>
            <person name="Spormann A.M."/>
            <person name="Op den Camp H."/>
            <person name="Overmann J."/>
            <person name="Amann R."/>
            <person name="Jetten M.S.M."/>
            <person name="Mascher T."/>
            <person name="Medema M.H."/>
            <person name="Devos D.P."/>
            <person name="Kaster A.-K."/>
            <person name="Ovreas L."/>
            <person name="Rohde M."/>
            <person name="Galperin M.Y."/>
            <person name="Jogler C."/>
        </authorList>
    </citation>
    <scope>NUCLEOTIDE SEQUENCE [LARGE SCALE GENOMIC DNA]</scope>
    <source>
        <strain evidence="3 4">Pan265</strain>
    </source>
</reference>
<feature type="chain" id="PRO_5021930735" description="Tetratricopeptide repeat protein" evidence="2">
    <location>
        <begin position="22"/>
        <end position="419"/>
    </location>
</feature>
<proteinExistence type="predicted"/>
<dbReference type="Proteomes" id="UP000320386">
    <property type="component" value="Chromosome"/>
</dbReference>
<organism evidence="3 4">
    <name type="scientific">Mucisphaera calidilacus</name>
    <dbReference type="NCBI Taxonomy" id="2527982"/>
    <lineage>
        <taxon>Bacteria</taxon>
        <taxon>Pseudomonadati</taxon>
        <taxon>Planctomycetota</taxon>
        <taxon>Phycisphaerae</taxon>
        <taxon>Phycisphaerales</taxon>
        <taxon>Phycisphaeraceae</taxon>
        <taxon>Mucisphaera</taxon>
    </lineage>
</organism>
<accession>A0A518BXE7</accession>
<dbReference type="OrthoDB" id="251278at2"/>
<sequence length="419" mass="47652" precursor="true">MRWLTLLILALVGWHAPAAVAQDASPAATDTTEQAPPEPTLLVGRYEVILRDGRRFECDRIRRGAHDVEILIGGAGIRFRNSQIHAIRELPSAEVEYLEQRSQLSDDDLDGRYELAYGLYEQGHRDLALRELDPLHRQFPDSHRVTVLWTLLREQIEGEERTRRLKTAAEKLNRSVPLAPAAPDLTLTPEQISLVRLWEQPQNMATSRPQIRIPREVMEDVFAAYRGHPAIPASRSEVSRLLRAPAHNQLELLFELEARDYYARVEVLNDPPAIKTFMGLIRPGYHARHFARYFGGGAVEGLPISSQGRAPTTAYADFVTLSTVNLNGHKVINRRDPEQSLYLQWGLPRELAEHPAPDVSGWRPYFRDRQDRVYQFLVTWIDSLYDFDAAVDYGFPWPPPPNEEDPPSTDPQPIGTTTP</sequence>
<evidence type="ECO:0000256" key="2">
    <source>
        <dbReference type="SAM" id="SignalP"/>
    </source>
</evidence>